<dbReference type="InterPro" id="IPR000073">
    <property type="entry name" value="AB_hydrolase_1"/>
</dbReference>
<dbReference type="NCBIfam" id="NF045632">
    <property type="entry name" value="hydroxlase_HsaD"/>
    <property type="match status" value="1"/>
</dbReference>
<protein>
    <submittedName>
        <fullName evidence="2">4,5:9,10-diseco-3-hydroxy-5,9, 17-trioxoandrosta-1(10),2-diene-4-oate hydrolase</fullName>
        <ecNumber evidence="2">3.7.1.17</ecNumber>
    </submittedName>
</protein>
<dbReference type="SUPFAM" id="SSF53474">
    <property type="entry name" value="alpha/beta-Hydrolases"/>
    <property type="match status" value="1"/>
</dbReference>
<sequence>MTASVLSFESTSRYAEAGGLRLHYHEAGPADGPPLVLLHGGGPGASSWSNFGRNLPVFAQRHRTIMLDQPGFGHSDKPEITGHYFTFSADALLALLDHLEIGRADLLGNSLGGGTAVRFALRHPARAGRLVLMAPGGLGLNVFAPDPTEGVKKLARFGAPPGPSREKLAEFLRTLVFDPAMVTDELVEERFAVASTPESLRAMASMGKSFGRPDSYEDGLLWREAHRLRQRVLLVWGREDRVNPLDGALLPLKLIQRAQLHVFGRCGHWAQLEKFTEFNRLALNFLGED</sequence>
<dbReference type="InterPro" id="IPR050266">
    <property type="entry name" value="AB_hydrolase_sf"/>
</dbReference>
<dbReference type="PANTHER" id="PTHR43798:SF33">
    <property type="entry name" value="HYDROLASE, PUTATIVE (AFU_ORTHOLOGUE AFUA_2G14860)-RELATED"/>
    <property type="match status" value="1"/>
</dbReference>
<evidence type="ECO:0000259" key="1">
    <source>
        <dbReference type="Pfam" id="PF00561"/>
    </source>
</evidence>
<accession>A0A7W7CGX6</accession>
<dbReference type="GO" id="GO:0016020">
    <property type="term" value="C:membrane"/>
    <property type="evidence" value="ECO:0007669"/>
    <property type="project" value="TreeGrafter"/>
</dbReference>
<comment type="caution">
    <text evidence="2">The sequence shown here is derived from an EMBL/GenBank/DDBJ whole genome shotgun (WGS) entry which is preliminary data.</text>
</comment>
<name>A0A7W7CGX6_9PSEU</name>
<keyword evidence="2" id="KW-0378">Hydrolase</keyword>
<dbReference type="Proteomes" id="UP000533598">
    <property type="component" value="Unassembled WGS sequence"/>
</dbReference>
<gene>
    <name evidence="2" type="ORF">HNR67_007160</name>
</gene>
<dbReference type="PRINTS" id="PR00111">
    <property type="entry name" value="ABHYDROLASE"/>
</dbReference>
<evidence type="ECO:0000313" key="3">
    <source>
        <dbReference type="Proteomes" id="UP000533598"/>
    </source>
</evidence>
<dbReference type="AlphaFoldDB" id="A0A7W7CGX6"/>
<dbReference type="Pfam" id="PF00561">
    <property type="entry name" value="Abhydrolase_1"/>
    <property type="match status" value="1"/>
</dbReference>
<dbReference type="EMBL" id="JACHMH010000001">
    <property type="protein sequence ID" value="MBB4681042.1"/>
    <property type="molecule type" value="Genomic_DNA"/>
</dbReference>
<dbReference type="GO" id="GO:0102296">
    <property type="term" value="F:4,5-9,10-diseco-3-hydroxy-5,9,17-trioxoandrosta-1(10),2-diene-4-oate hydrolase activity"/>
    <property type="evidence" value="ECO:0007669"/>
    <property type="project" value="UniProtKB-EC"/>
</dbReference>
<organism evidence="2 3">
    <name type="scientific">Crossiella cryophila</name>
    <dbReference type="NCBI Taxonomy" id="43355"/>
    <lineage>
        <taxon>Bacteria</taxon>
        <taxon>Bacillati</taxon>
        <taxon>Actinomycetota</taxon>
        <taxon>Actinomycetes</taxon>
        <taxon>Pseudonocardiales</taxon>
        <taxon>Pseudonocardiaceae</taxon>
        <taxon>Crossiella</taxon>
    </lineage>
</organism>
<dbReference type="InterPro" id="IPR029058">
    <property type="entry name" value="AB_hydrolase_fold"/>
</dbReference>
<dbReference type="PANTHER" id="PTHR43798">
    <property type="entry name" value="MONOACYLGLYCEROL LIPASE"/>
    <property type="match status" value="1"/>
</dbReference>
<evidence type="ECO:0000313" key="2">
    <source>
        <dbReference type="EMBL" id="MBB4681042.1"/>
    </source>
</evidence>
<dbReference type="RefSeq" id="WP_185007292.1">
    <property type="nucleotide sequence ID" value="NZ_BAAAUI010000039.1"/>
</dbReference>
<dbReference type="InterPro" id="IPR054676">
    <property type="entry name" value="HsaD"/>
</dbReference>
<dbReference type="Gene3D" id="3.40.50.1820">
    <property type="entry name" value="alpha/beta hydrolase"/>
    <property type="match status" value="1"/>
</dbReference>
<dbReference type="EC" id="3.7.1.17" evidence="2"/>
<reference evidence="2 3" key="1">
    <citation type="submission" date="2020-08" db="EMBL/GenBank/DDBJ databases">
        <title>Sequencing the genomes of 1000 actinobacteria strains.</title>
        <authorList>
            <person name="Klenk H.-P."/>
        </authorList>
    </citation>
    <scope>NUCLEOTIDE SEQUENCE [LARGE SCALE GENOMIC DNA]</scope>
    <source>
        <strain evidence="2 3">DSM 44230</strain>
    </source>
</reference>
<proteinExistence type="predicted"/>
<feature type="domain" description="AB hydrolase-1" evidence="1">
    <location>
        <begin position="33"/>
        <end position="274"/>
    </location>
</feature>
<keyword evidence="3" id="KW-1185">Reference proteome</keyword>